<reference evidence="14 15" key="1">
    <citation type="journal article" date="2024" name="bioRxiv">
        <title>A reference genome for Trichogramma kaykai: A tiny desert-dwelling parasitoid wasp with competing sex-ratio distorters.</title>
        <authorList>
            <person name="Culotta J."/>
            <person name="Lindsey A.R."/>
        </authorList>
    </citation>
    <scope>NUCLEOTIDE SEQUENCE [LARGE SCALE GENOMIC DNA]</scope>
    <source>
        <strain evidence="14 15">KSX58</strain>
    </source>
</reference>
<name>A0ABD2WLZ0_9HYME</name>
<dbReference type="GO" id="GO:0005794">
    <property type="term" value="C:Golgi apparatus"/>
    <property type="evidence" value="ECO:0007669"/>
    <property type="project" value="UniProtKB-SubCell"/>
</dbReference>
<keyword evidence="9" id="KW-0967">Endosome</keyword>
<evidence type="ECO:0000313" key="14">
    <source>
        <dbReference type="EMBL" id="KAL3393492.1"/>
    </source>
</evidence>
<keyword evidence="9" id="KW-0333">Golgi apparatus</keyword>
<keyword evidence="4 9" id="KW-0813">Transport</keyword>
<keyword evidence="8 9" id="KW-0458">Lysosome</keyword>
<dbReference type="GO" id="GO:0030136">
    <property type="term" value="C:clathrin-coated vesicle"/>
    <property type="evidence" value="ECO:0007669"/>
    <property type="project" value="UniProtKB-SubCell"/>
</dbReference>
<dbReference type="PROSITE" id="PS50082">
    <property type="entry name" value="WD_REPEATS_2"/>
    <property type="match status" value="1"/>
</dbReference>
<dbReference type="InterPro" id="IPR001841">
    <property type="entry name" value="Znf_RING"/>
</dbReference>
<dbReference type="InterPro" id="IPR016902">
    <property type="entry name" value="Vps41"/>
</dbReference>
<comment type="similarity">
    <text evidence="3 9">Belongs to the VPS41 family.</text>
</comment>
<dbReference type="InterPro" id="IPR011990">
    <property type="entry name" value="TPR-like_helical_dom_sf"/>
</dbReference>
<dbReference type="InterPro" id="IPR045111">
    <property type="entry name" value="Vps41/Vps8"/>
</dbReference>
<keyword evidence="7 9" id="KW-0653">Protein transport</keyword>
<comment type="caution">
    <text evidence="14">The sequence shown here is derived from an EMBL/GenBank/DDBJ whole genome shotgun (WGS) entry which is preliminary data.</text>
</comment>
<dbReference type="GO" id="GO:0008270">
    <property type="term" value="F:zinc ion binding"/>
    <property type="evidence" value="ECO:0007669"/>
    <property type="project" value="UniProtKB-KW"/>
</dbReference>
<dbReference type="Pfam" id="PF23413">
    <property type="entry name" value="zf_RING_Vps8_fungal"/>
    <property type="match status" value="1"/>
</dbReference>
<keyword evidence="9" id="KW-0968">Cytoplasmic vesicle</keyword>
<evidence type="ECO:0000313" key="15">
    <source>
        <dbReference type="Proteomes" id="UP001627154"/>
    </source>
</evidence>
<evidence type="ECO:0000256" key="4">
    <source>
        <dbReference type="ARBA" id="ARBA00022448"/>
    </source>
</evidence>
<evidence type="ECO:0000256" key="8">
    <source>
        <dbReference type="ARBA" id="ARBA00023228"/>
    </source>
</evidence>
<comment type="function">
    <text evidence="9">Plays a role in vesicle-mediated protein trafficking to lysosomal compartments including the endocytic membrane transport pathways.</text>
</comment>
<dbReference type="Gene3D" id="2.130.10.10">
    <property type="entry name" value="YVTN repeat-like/Quinoprotein amine dehydrogenase"/>
    <property type="match status" value="1"/>
</dbReference>
<keyword evidence="15" id="KW-1185">Reference proteome</keyword>
<dbReference type="GO" id="GO:0031901">
    <property type="term" value="C:early endosome membrane"/>
    <property type="evidence" value="ECO:0007669"/>
    <property type="project" value="UniProtKB-SubCell"/>
</dbReference>
<keyword evidence="5 10" id="KW-0863">Zinc-finger</keyword>
<keyword evidence="11" id="KW-0853">WD repeat</keyword>
<sequence>MDSEKKKEDSQSQCNYDVDNEIEPRLKFLRLRNDVNNILQKDAASCIAVHPKFLCLGSHWGAIHILDHQGNSIESKSLQAHSVAVNQISIDENGDFIASCSNDGRVFIYGLYSTENNHNMSTGRWVKSIAIDPKYYKSGSGRKFIVGDDKLVLYEKTFLSRMKPTILWEAEGSVYSISWAGHFVAWASDNGVRIYDLNSRVSLGLIKCMKVTEASAEQFRCNMRWSDDRTLLIGWVDTVRIFKIKKRSERDLINNECTEFIVEPVSTFQVNFYISGIAPLENQLVLLGCLKELSENGKSQRPTLHIVEPKYQDYNIICANSLSLRGYEEYNCNDYHLDCLVEENRFFIVSPKDIVVASLYNVNDRVQWLLNHGKFEVALEVVQAGGKDCKHSVTDVGRIYLDHLLNCKKYDAAGKLCLTILGQNKKLWEEEVYKFAKVHQLRTISAYLPRGDVTLDSHIYEMVLYEYLKLDPIGFLQLIKEWSPKLYTVTAVINMVLGHFSVHNSDSQNVLLEALAILYGHDGKYDKALAMYLKLKHKDVFQLIQKHKLYDSVYDMIEGLMDLDSEKAIQFFLEKEKVSPEIIVEKLKNNQYYLYLYLDALDKKDTKNTKGKYHGLLVSLYANFSRKKLLPLLKRSDNYPIQQALDICYQKQFYPEMVYLLGRIGNTLQALQLMTRKLNDLESAIIFCQEHDDEELWNDLILYSLDKPDAITFLLKKIGTYLDPQLMVERIDSNLEIPGLKKALVKMMRDYTLQVSIQEGCKKILSNDYFKLHHRLVRSHQKGILVDDEHMCGACHRKIIIREPKNLIVFNCKHSFHEECLTNLQIIENCTICIHQKNKQPSKI</sequence>
<evidence type="ECO:0000256" key="12">
    <source>
        <dbReference type="PROSITE-ProRule" id="PRU01006"/>
    </source>
</evidence>
<evidence type="ECO:0000256" key="11">
    <source>
        <dbReference type="PROSITE-ProRule" id="PRU00221"/>
    </source>
</evidence>
<dbReference type="PROSITE" id="PS50089">
    <property type="entry name" value="ZF_RING_2"/>
    <property type="match status" value="1"/>
</dbReference>
<dbReference type="GO" id="GO:0005765">
    <property type="term" value="C:lysosomal membrane"/>
    <property type="evidence" value="ECO:0007669"/>
    <property type="project" value="UniProtKB-SubCell"/>
</dbReference>
<dbReference type="InterPro" id="IPR000547">
    <property type="entry name" value="Clathrin_H-chain/VPS_repeat"/>
</dbReference>
<evidence type="ECO:0000256" key="6">
    <source>
        <dbReference type="ARBA" id="ARBA00022833"/>
    </source>
</evidence>
<feature type="repeat" description="CHCR" evidence="12">
    <location>
        <begin position="556"/>
        <end position="713"/>
    </location>
</feature>
<evidence type="ECO:0000256" key="3">
    <source>
        <dbReference type="ARBA" id="ARBA00009582"/>
    </source>
</evidence>
<accession>A0ABD2WLZ0</accession>
<dbReference type="AlphaFoldDB" id="A0ABD2WLZ0"/>
<dbReference type="InterPro" id="IPR036322">
    <property type="entry name" value="WD40_repeat_dom_sf"/>
</dbReference>
<dbReference type="GO" id="GO:0030897">
    <property type="term" value="C:HOPS complex"/>
    <property type="evidence" value="ECO:0007669"/>
    <property type="project" value="UniProtKB-UniRule"/>
</dbReference>
<protein>
    <recommendedName>
        <fullName evidence="9">Vacuolar protein sorting-associated protein 41 homolog</fullName>
    </recommendedName>
</protein>
<evidence type="ECO:0000256" key="5">
    <source>
        <dbReference type="ARBA" id="ARBA00022771"/>
    </source>
</evidence>
<dbReference type="InterPro" id="IPR015943">
    <property type="entry name" value="WD40/YVTN_repeat-like_dom_sf"/>
</dbReference>
<dbReference type="InterPro" id="IPR057780">
    <property type="entry name" value="Beta-prop_Vps41"/>
</dbReference>
<evidence type="ECO:0000256" key="9">
    <source>
        <dbReference type="PIRNR" id="PIRNR028921"/>
    </source>
</evidence>
<dbReference type="PANTHER" id="PTHR12616:SF1">
    <property type="entry name" value="VACUOLAR PROTEIN SORTING-ASSOCIATED PROTEIN 41 HOMOLOG"/>
    <property type="match status" value="1"/>
</dbReference>
<dbReference type="Proteomes" id="UP001627154">
    <property type="component" value="Unassembled WGS sequence"/>
</dbReference>
<dbReference type="EMBL" id="JBJJXI010000097">
    <property type="protein sequence ID" value="KAL3393492.1"/>
    <property type="molecule type" value="Genomic_DNA"/>
</dbReference>
<dbReference type="PROSITE" id="PS50236">
    <property type="entry name" value="CHCR"/>
    <property type="match status" value="1"/>
</dbReference>
<dbReference type="Pfam" id="PF23556">
    <property type="entry name" value="TPR_Vps41"/>
    <property type="match status" value="1"/>
</dbReference>
<comment type="subcellular location">
    <subcellularLocation>
        <location evidence="9">Endosome membrane</location>
        <topology evidence="9">Peripheral membrane protein</topology>
    </subcellularLocation>
    <subcellularLocation>
        <location evidence="9">Late endosome membrane</location>
        <topology evidence="9">Peripheral membrane protein</topology>
    </subcellularLocation>
    <subcellularLocation>
        <location evidence="9">Early endosome membrane</location>
        <topology evidence="9">Peripheral membrane protein</topology>
    </subcellularLocation>
    <subcellularLocation>
        <location evidence="9">Lysosome membrane</location>
        <topology evidence="9">Peripheral membrane protein</topology>
    </subcellularLocation>
    <subcellularLocation>
        <location evidence="9">Golgi apparatus</location>
        <location evidence="9">trans-Golgi network</location>
    </subcellularLocation>
    <subcellularLocation>
        <location evidence="9">Cytoplasmic vesicle</location>
        <location evidence="9">Clathrin-coated vesicle</location>
    </subcellularLocation>
    <subcellularLocation>
        <location evidence="2">Late endosome</location>
    </subcellularLocation>
    <subcellularLocation>
        <location evidence="1">Lysosome</location>
    </subcellularLocation>
</comment>
<dbReference type="SUPFAM" id="SSF50978">
    <property type="entry name" value="WD40 repeat-like"/>
    <property type="match status" value="1"/>
</dbReference>
<organism evidence="14 15">
    <name type="scientific">Trichogramma kaykai</name>
    <dbReference type="NCBI Taxonomy" id="54128"/>
    <lineage>
        <taxon>Eukaryota</taxon>
        <taxon>Metazoa</taxon>
        <taxon>Ecdysozoa</taxon>
        <taxon>Arthropoda</taxon>
        <taxon>Hexapoda</taxon>
        <taxon>Insecta</taxon>
        <taxon>Pterygota</taxon>
        <taxon>Neoptera</taxon>
        <taxon>Endopterygota</taxon>
        <taxon>Hymenoptera</taxon>
        <taxon>Apocrita</taxon>
        <taxon>Proctotrupomorpha</taxon>
        <taxon>Chalcidoidea</taxon>
        <taxon>Trichogrammatidae</taxon>
        <taxon>Trichogramma</taxon>
    </lineage>
</organism>
<evidence type="ECO:0000259" key="13">
    <source>
        <dbReference type="PROSITE" id="PS50089"/>
    </source>
</evidence>
<gene>
    <name evidence="14" type="ORF">TKK_012163</name>
</gene>
<dbReference type="PIRSF" id="PIRSF028921">
    <property type="entry name" value="VPS41"/>
    <property type="match status" value="1"/>
</dbReference>
<dbReference type="GO" id="GO:0031902">
    <property type="term" value="C:late endosome membrane"/>
    <property type="evidence" value="ECO:0007669"/>
    <property type="project" value="UniProtKB-SubCell"/>
</dbReference>
<evidence type="ECO:0000256" key="10">
    <source>
        <dbReference type="PROSITE-ProRule" id="PRU00175"/>
    </source>
</evidence>
<dbReference type="SMART" id="SM00320">
    <property type="entry name" value="WD40"/>
    <property type="match status" value="2"/>
</dbReference>
<dbReference type="GO" id="GO:0006886">
    <property type="term" value="P:intracellular protein transport"/>
    <property type="evidence" value="ECO:0007669"/>
    <property type="project" value="UniProtKB-UniRule"/>
</dbReference>
<feature type="domain" description="RING-type" evidence="13">
    <location>
        <begin position="792"/>
        <end position="833"/>
    </location>
</feature>
<dbReference type="Gene3D" id="1.25.40.10">
    <property type="entry name" value="Tetratricopeptide repeat domain"/>
    <property type="match status" value="1"/>
</dbReference>
<dbReference type="Pfam" id="PF23411">
    <property type="entry name" value="Beta-prop_Vps41"/>
    <property type="match status" value="1"/>
</dbReference>
<evidence type="ECO:0000256" key="2">
    <source>
        <dbReference type="ARBA" id="ARBA00004603"/>
    </source>
</evidence>
<keyword evidence="5 10" id="KW-0479">Metal-binding</keyword>
<keyword evidence="6" id="KW-0862">Zinc</keyword>
<feature type="repeat" description="WD" evidence="11">
    <location>
        <begin position="78"/>
        <end position="119"/>
    </location>
</feature>
<evidence type="ECO:0000256" key="1">
    <source>
        <dbReference type="ARBA" id="ARBA00004371"/>
    </source>
</evidence>
<proteinExistence type="inferred from homology"/>
<dbReference type="SMART" id="SM00299">
    <property type="entry name" value="CLH"/>
    <property type="match status" value="1"/>
</dbReference>
<dbReference type="PANTHER" id="PTHR12616">
    <property type="entry name" value="VACUOLAR PROTEIN SORTING VPS41"/>
    <property type="match status" value="1"/>
</dbReference>
<dbReference type="GO" id="GO:0034058">
    <property type="term" value="P:endosomal vesicle fusion"/>
    <property type="evidence" value="ECO:0007669"/>
    <property type="project" value="UniProtKB-UniRule"/>
</dbReference>
<evidence type="ECO:0000256" key="7">
    <source>
        <dbReference type="ARBA" id="ARBA00022927"/>
    </source>
</evidence>
<dbReference type="InterPro" id="IPR001680">
    <property type="entry name" value="WD40_rpt"/>
</dbReference>